<accession>A0A430FUV8</accession>
<feature type="transmembrane region" description="Helical" evidence="23">
    <location>
        <begin position="227"/>
        <end position="243"/>
    </location>
</feature>
<keyword evidence="25" id="KW-1185">Reference proteome</keyword>
<evidence type="ECO:0000256" key="10">
    <source>
        <dbReference type="ARBA" id="ARBA00022989"/>
    </source>
</evidence>
<feature type="compositionally biased region" description="Low complexity" evidence="22">
    <location>
        <begin position="31"/>
        <end position="44"/>
    </location>
</feature>
<keyword evidence="9" id="KW-0573">Peptidoglycan synthesis</keyword>
<comment type="caution">
    <text evidence="24">The sequence shown here is derived from an EMBL/GenBank/DDBJ whole genome shotgun (WGS) entry which is preliminary data.</text>
</comment>
<dbReference type="InterPro" id="IPR013437">
    <property type="entry name" value="FtsW"/>
</dbReference>
<evidence type="ECO:0000256" key="6">
    <source>
        <dbReference type="ARBA" id="ARBA00022679"/>
    </source>
</evidence>
<dbReference type="GO" id="GO:0009252">
    <property type="term" value="P:peptidoglycan biosynthetic process"/>
    <property type="evidence" value="ECO:0007669"/>
    <property type="project" value="UniProtKB-KW"/>
</dbReference>
<evidence type="ECO:0000256" key="20">
    <source>
        <dbReference type="ARBA" id="ARBA00049902"/>
    </source>
</evidence>
<feature type="transmembrane region" description="Helical" evidence="23">
    <location>
        <begin position="272"/>
        <end position="289"/>
    </location>
</feature>
<dbReference type="AlphaFoldDB" id="A0A430FUV8"/>
<dbReference type="GO" id="GO:0008360">
    <property type="term" value="P:regulation of cell shape"/>
    <property type="evidence" value="ECO:0007669"/>
    <property type="project" value="UniProtKB-KW"/>
</dbReference>
<dbReference type="EMBL" id="QXGK01000007">
    <property type="protein sequence ID" value="RSX57012.1"/>
    <property type="molecule type" value="Genomic_DNA"/>
</dbReference>
<evidence type="ECO:0000256" key="13">
    <source>
        <dbReference type="ARBA" id="ARBA00023316"/>
    </source>
</evidence>
<feature type="transmembrane region" description="Helical" evidence="23">
    <location>
        <begin position="391"/>
        <end position="417"/>
    </location>
</feature>
<dbReference type="Proteomes" id="UP000287470">
    <property type="component" value="Unassembled WGS sequence"/>
</dbReference>
<dbReference type="EC" id="2.4.99.28" evidence="19"/>
<keyword evidence="13" id="KW-0961">Cell wall biogenesis/degradation</keyword>
<feature type="transmembrane region" description="Helical" evidence="23">
    <location>
        <begin position="89"/>
        <end position="111"/>
    </location>
</feature>
<evidence type="ECO:0000256" key="2">
    <source>
        <dbReference type="ARBA" id="ARBA00004752"/>
    </source>
</evidence>
<dbReference type="Pfam" id="PF01098">
    <property type="entry name" value="FTSW_RODA_SPOVE"/>
    <property type="match status" value="1"/>
</dbReference>
<evidence type="ECO:0000256" key="8">
    <source>
        <dbReference type="ARBA" id="ARBA00022960"/>
    </source>
</evidence>
<evidence type="ECO:0000256" key="11">
    <source>
        <dbReference type="ARBA" id="ARBA00023136"/>
    </source>
</evidence>
<comment type="catalytic activity">
    <reaction evidence="20">
        <text>[GlcNAc-(1-&gt;4)-Mur2Ac(oyl-L-Ala-gamma-D-Glu-L-Lys-D-Ala-D-Ala)](n)-di-trans,octa-cis-undecaprenyl diphosphate + beta-D-GlcNAc-(1-&gt;4)-Mur2Ac(oyl-L-Ala-gamma-D-Glu-L-Lys-D-Ala-D-Ala)-di-trans,octa-cis-undecaprenyl diphosphate = [GlcNAc-(1-&gt;4)-Mur2Ac(oyl-L-Ala-gamma-D-Glu-L-Lys-D-Ala-D-Ala)](n+1)-di-trans,octa-cis-undecaprenyl diphosphate + di-trans,octa-cis-undecaprenyl diphosphate + H(+)</text>
        <dbReference type="Rhea" id="RHEA:23708"/>
        <dbReference type="Rhea" id="RHEA-COMP:9602"/>
        <dbReference type="Rhea" id="RHEA-COMP:9603"/>
        <dbReference type="ChEBI" id="CHEBI:15378"/>
        <dbReference type="ChEBI" id="CHEBI:58405"/>
        <dbReference type="ChEBI" id="CHEBI:60033"/>
        <dbReference type="ChEBI" id="CHEBI:78435"/>
        <dbReference type="EC" id="2.4.99.28"/>
    </reaction>
</comment>
<name>A0A430FUV8_9BIFI</name>
<comment type="pathway">
    <text evidence="2">Cell wall biogenesis; peptidoglycan biosynthesis.</text>
</comment>
<evidence type="ECO:0000256" key="1">
    <source>
        <dbReference type="ARBA" id="ARBA00004651"/>
    </source>
</evidence>
<evidence type="ECO:0000256" key="15">
    <source>
        <dbReference type="ARBA" id="ARBA00033270"/>
    </source>
</evidence>
<dbReference type="GO" id="GO:0032153">
    <property type="term" value="C:cell division site"/>
    <property type="evidence" value="ECO:0007669"/>
    <property type="project" value="TreeGrafter"/>
</dbReference>
<feature type="transmembrane region" description="Helical" evidence="23">
    <location>
        <begin position="131"/>
        <end position="149"/>
    </location>
</feature>
<keyword evidence="12" id="KW-0131">Cell cycle</keyword>
<feature type="compositionally biased region" description="Basic and acidic residues" evidence="22">
    <location>
        <begin position="14"/>
        <end position="27"/>
    </location>
</feature>
<feature type="transmembrane region" description="Helical" evidence="23">
    <location>
        <begin position="249"/>
        <end position="265"/>
    </location>
</feature>
<evidence type="ECO:0000256" key="22">
    <source>
        <dbReference type="SAM" id="MobiDB-lite"/>
    </source>
</evidence>
<feature type="compositionally biased region" description="Basic and acidic residues" evidence="22">
    <location>
        <begin position="51"/>
        <end position="63"/>
    </location>
</feature>
<keyword evidence="5" id="KW-0328">Glycosyltransferase</keyword>
<evidence type="ECO:0000256" key="5">
    <source>
        <dbReference type="ARBA" id="ARBA00022676"/>
    </source>
</evidence>
<evidence type="ECO:0000256" key="23">
    <source>
        <dbReference type="SAM" id="Phobius"/>
    </source>
</evidence>
<evidence type="ECO:0000256" key="12">
    <source>
        <dbReference type="ARBA" id="ARBA00023306"/>
    </source>
</evidence>
<keyword evidence="6" id="KW-0808">Transferase</keyword>
<keyword evidence="7 23" id="KW-0812">Transmembrane</keyword>
<comment type="subcellular location">
    <subcellularLocation>
        <location evidence="1">Cell membrane</location>
        <topology evidence="1">Multi-pass membrane protein</topology>
    </subcellularLocation>
</comment>
<evidence type="ECO:0000256" key="21">
    <source>
        <dbReference type="ARBA" id="ARBA00049966"/>
    </source>
</evidence>
<evidence type="ECO:0000313" key="25">
    <source>
        <dbReference type="Proteomes" id="UP000287470"/>
    </source>
</evidence>
<evidence type="ECO:0000256" key="19">
    <source>
        <dbReference type="ARBA" id="ARBA00044770"/>
    </source>
</evidence>
<feature type="transmembrane region" description="Helical" evidence="23">
    <location>
        <begin position="156"/>
        <end position="175"/>
    </location>
</feature>
<feature type="transmembrane region" description="Helical" evidence="23">
    <location>
        <begin position="195"/>
        <end position="215"/>
    </location>
</feature>
<dbReference type="GO" id="GO:0051301">
    <property type="term" value="P:cell division"/>
    <property type="evidence" value="ECO:0007669"/>
    <property type="project" value="UniProtKB-KW"/>
</dbReference>
<dbReference type="GO" id="GO:0005886">
    <property type="term" value="C:plasma membrane"/>
    <property type="evidence" value="ECO:0007669"/>
    <property type="project" value="UniProtKB-SubCell"/>
</dbReference>
<comment type="similarity">
    <text evidence="16">Belongs to the SEDS family. FtsW subfamily.</text>
</comment>
<comment type="function">
    <text evidence="21">Peptidoglycan polymerase that is essential for cell division.</text>
</comment>
<keyword evidence="11 23" id="KW-0472">Membrane</keyword>
<feature type="transmembrane region" description="Helical" evidence="23">
    <location>
        <begin position="423"/>
        <end position="447"/>
    </location>
</feature>
<protein>
    <recommendedName>
        <fullName evidence="17">Probable peptidoglycan glycosyltransferase FtsW</fullName>
        <ecNumber evidence="19">2.4.99.28</ecNumber>
    </recommendedName>
    <alternativeName>
        <fullName evidence="18">Cell division protein FtsW</fullName>
    </alternativeName>
    <alternativeName>
        <fullName evidence="15">Cell wall polymerase</fullName>
    </alternativeName>
    <alternativeName>
        <fullName evidence="14">Peptidoglycan polymerase</fullName>
    </alternativeName>
</protein>
<keyword evidence="10 23" id="KW-1133">Transmembrane helix</keyword>
<dbReference type="PANTHER" id="PTHR30474:SF2">
    <property type="entry name" value="PEPTIDOGLYCAN GLYCOSYLTRANSFERASE FTSW-RELATED"/>
    <property type="match status" value="1"/>
</dbReference>
<dbReference type="GO" id="GO:0071555">
    <property type="term" value="P:cell wall organization"/>
    <property type="evidence" value="ECO:0007669"/>
    <property type="project" value="UniProtKB-KW"/>
</dbReference>
<evidence type="ECO:0000313" key="24">
    <source>
        <dbReference type="EMBL" id="RSX57012.1"/>
    </source>
</evidence>
<keyword evidence="4 24" id="KW-0132">Cell division</keyword>
<reference evidence="24 25" key="1">
    <citation type="submission" date="2018-09" db="EMBL/GenBank/DDBJ databases">
        <title>Characterization of the phylogenetic diversity of five novel species belonging to the genus Bifidobacterium.</title>
        <authorList>
            <person name="Lugli G.A."/>
            <person name="Duranti S."/>
            <person name="Milani C."/>
        </authorList>
    </citation>
    <scope>NUCLEOTIDE SEQUENCE [LARGE SCALE GENOMIC DNA]</scope>
    <source>
        <strain evidence="24 25">2033B</strain>
    </source>
</reference>
<evidence type="ECO:0000256" key="9">
    <source>
        <dbReference type="ARBA" id="ARBA00022984"/>
    </source>
</evidence>
<evidence type="ECO:0000256" key="7">
    <source>
        <dbReference type="ARBA" id="ARBA00022692"/>
    </source>
</evidence>
<dbReference type="NCBIfam" id="TIGR02614">
    <property type="entry name" value="ftsW"/>
    <property type="match status" value="1"/>
</dbReference>
<evidence type="ECO:0000256" key="17">
    <source>
        <dbReference type="ARBA" id="ARBA00041185"/>
    </source>
</evidence>
<dbReference type="InterPro" id="IPR001182">
    <property type="entry name" value="FtsW/RodA"/>
</dbReference>
<dbReference type="PANTHER" id="PTHR30474">
    <property type="entry name" value="CELL CYCLE PROTEIN"/>
    <property type="match status" value="1"/>
</dbReference>
<keyword evidence="8" id="KW-0133">Cell shape</keyword>
<evidence type="ECO:0000256" key="16">
    <source>
        <dbReference type="ARBA" id="ARBA00038053"/>
    </source>
</evidence>
<keyword evidence="3" id="KW-1003">Cell membrane</keyword>
<organism evidence="24 25">
    <name type="scientific">Bifidobacterium samirii</name>
    <dbReference type="NCBI Taxonomy" id="2306974"/>
    <lineage>
        <taxon>Bacteria</taxon>
        <taxon>Bacillati</taxon>
        <taxon>Actinomycetota</taxon>
        <taxon>Actinomycetes</taxon>
        <taxon>Bifidobacteriales</taxon>
        <taxon>Bifidobacteriaceae</taxon>
        <taxon>Bifidobacterium</taxon>
    </lineage>
</organism>
<dbReference type="GO" id="GO:0015648">
    <property type="term" value="F:lipid-linked peptidoglycan transporter activity"/>
    <property type="evidence" value="ECO:0007669"/>
    <property type="project" value="TreeGrafter"/>
</dbReference>
<dbReference type="GO" id="GO:0008955">
    <property type="term" value="F:peptidoglycan glycosyltransferase activity"/>
    <property type="evidence" value="ECO:0007669"/>
    <property type="project" value="UniProtKB-EC"/>
</dbReference>
<sequence>MASGRRVSGSGAERGAKDRLKTKDMKRTRSTRSAGSARAAKSGKPFPAHDAASDAGKDAFAPRRRTMDTARDGAAEAVGGWRALLNPLWCYHGFIVAVFVLACFGVIMVFSSSSVSQVSGGKSPWTKAFSQGAYCLLGFVVAFVVSRVRSEIYRKLGIYAMLAALGIQALTFTPLGTGSEETGNAGWIRLAGVSLQPAEITKLALCIWLPSALMLAKRRARTQGDKAYVMPAGVYALALLLVMGGKDLGTAMIIVFIGLTAFVIGDFPTKPLLAAGGALIAMIGVAVVVSPNRLNRVLAAYRPCTDMEGVCYQSAHAKYALASGGLLGVGLGNSREKWEYLPEAHNDFIFAVIGEELGFVGTLTVLLLFAVIAWSLLCVALRIRDRYTSMVLVCITVWIVGQALVNIGVVVGVFPVLGVPMPYVSAGGSSMVMCLAAAGTAVALMRAQPQIRAESRRV</sequence>
<evidence type="ECO:0000256" key="4">
    <source>
        <dbReference type="ARBA" id="ARBA00022618"/>
    </source>
</evidence>
<evidence type="ECO:0000256" key="14">
    <source>
        <dbReference type="ARBA" id="ARBA00032370"/>
    </source>
</evidence>
<feature type="transmembrane region" description="Helical" evidence="23">
    <location>
        <begin position="357"/>
        <end position="379"/>
    </location>
</feature>
<proteinExistence type="inferred from homology"/>
<gene>
    <name evidence="24" type="ORF">D2E24_0957</name>
</gene>
<feature type="region of interest" description="Disordered" evidence="22">
    <location>
        <begin position="1"/>
        <end position="63"/>
    </location>
</feature>
<evidence type="ECO:0000256" key="3">
    <source>
        <dbReference type="ARBA" id="ARBA00022475"/>
    </source>
</evidence>
<evidence type="ECO:0000256" key="18">
    <source>
        <dbReference type="ARBA" id="ARBA00041418"/>
    </source>
</evidence>